<dbReference type="EMBL" id="MNCJ02000316">
    <property type="protein sequence ID" value="KAF5821250.1"/>
    <property type="molecule type" value="Genomic_DNA"/>
</dbReference>
<dbReference type="InterPro" id="IPR036638">
    <property type="entry name" value="HLH_DNA-bd_sf"/>
</dbReference>
<dbReference type="FunFam" id="4.10.280.10:FF:000074">
    <property type="entry name" value="Transcription factor ORG2"/>
    <property type="match status" value="1"/>
</dbReference>
<dbReference type="FunCoup" id="A0A251TLH1">
    <property type="interactions" value="134"/>
</dbReference>
<dbReference type="Gramene" id="mRNA:HanXRQr2_Chr01g0011681">
    <property type="protein sequence ID" value="mRNA:HanXRQr2_Chr01g0011681"/>
    <property type="gene ID" value="HanXRQr2_Chr01g0011681"/>
</dbReference>
<sequence>MLALSPPLFSATYGWPMEDQLIANNLPYDCNEANSYSSLLDFHVHDQINHKSAPEYSTSSGGAANCGSGDNIKVEKKINHNASERDRRKRVNELYAFLRSLLPISSDQKKKVSIPGTVSRALKYIPELQKEVEILKRKKVQLSSCSTSMDNTRKEHLGIKKQSANVSVNILDDKEVVIHLISSSDHMSGNTEINSLSKVLEYLEHEEYGLVLKNATCDKCLGERMLLSTLHLQVQGDNKIEAEKLKETLIAFSQ</sequence>
<dbReference type="GO" id="GO:0010106">
    <property type="term" value="P:cellular response to iron ion starvation"/>
    <property type="evidence" value="ECO:0007669"/>
    <property type="project" value="UniProtKB-ARBA"/>
</dbReference>
<keyword evidence="5" id="KW-0539">Nucleus</keyword>
<reference evidence="7" key="3">
    <citation type="submission" date="2020-06" db="EMBL/GenBank/DDBJ databases">
        <title>Helianthus annuus Genome sequencing and assembly Release 2.</title>
        <authorList>
            <person name="Gouzy J."/>
            <person name="Langlade N."/>
            <person name="Munos S."/>
        </authorList>
    </citation>
    <scope>NUCLEOTIDE SEQUENCE</scope>
    <source>
        <tissue evidence="7">Leaves</tissue>
    </source>
</reference>
<dbReference type="AlphaFoldDB" id="A0A251TLH1"/>
<evidence type="ECO:0000313" key="8">
    <source>
        <dbReference type="EMBL" id="OTG11436.1"/>
    </source>
</evidence>
<evidence type="ECO:0000256" key="4">
    <source>
        <dbReference type="ARBA" id="ARBA00023163"/>
    </source>
</evidence>
<dbReference type="PANTHER" id="PTHR13935:SF41">
    <property type="entry name" value="TRANSCRIPTION FACTOR ORG2-RELATED"/>
    <property type="match status" value="1"/>
</dbReference>
<evidence type="ECO:0000256" key="2">
    <source>
        <dbReference type="ARBA" id="ARBA00023015"/>
    </source>
</evidence>
<dbReference type="OrthoDB" id="6106870at2759"/>
<dbReference type="InParanoid" id="A0A251TLH1"/>
<dbReference type="OMA" id="ISHNANE"/>
<dbReference type="Pfam" id="PF00010">
    <property type="entry name" value="HLH"/>
    <property type="match status" value="1"/>
</dbReference>
<dbReference type="GO" id="GO:0006357">
    <property type="term" value="P:regulation of transcription by RNA polymerase II"/>
    <property type="evidence" value="ECO:0000318"/>
    <property type="project" value="GO_Central"/>
</dbReference>
<keyword evidence="4" id="KW-0804">Transcription</keyword>
<accession>A0A251TLH1</accession>
<reference evidence="8" key="2">
    <citation type="submission" date="2017-02" db="EMBL/GenBank/DDBJ databases">
        <title>Sunflower complete genome.</title>
        <authorList>
            <person name="Langlade N."/>
            <person name="Munos S."/>
        </authorList>
    </citation>
    <scope>NUCLEOTIDE SEQUENCE [LARGE SCALE GENOMIC DNA]</scope>
    <source>
        <tissue evidence="8">Leaves</tissue>
    </source>
</reference>
<evidence type="ECO:0000256" key="1">
    <source>
        <dbReference type="ARBA" id="ARBA00004123"/>
    </source>
</evidence>
<dbReference type="SMART" id="SM00353">
    <property type="entry name" value="HLH"/>
    <property type="match status" value="1"/>
</dbReference>
<protein>
    <submittedName>
        <fullName evidence="8">Putative achaete-scute transcription factor-related protein</fullName>
    </submittedName>
    <submittedName>
        <fullName evidence="7">Transcription factor bHLH family</fullName>
    </submittedName>
</protein>
<dbReference type="EMBL" id="CM007899">
    <property type="protein sequence ID" value="OTG11436.1"/>
    <property type="molecule type" value="Genomic_DNA"/>
</dbReference>
<reference evidence="7 9" key="1">
    <citation type="journal article" date="2017" name="Nature">
        <title>The sunflower genome provides insights into oil metabolism, flowering and Asterid evolution.</title>
        <authorList>
            <person name="Badouin H."/>
            <person name="Gouzy J."/>
            <person name="Grassa C.J."/>
            <person name="Murat F."/>
            <person name="Staton S.E."/>
            <person name="Cottret L."/>
            <person name="Lelandais-Briere C."/>
            <person name="Owens G.L."/>
            <person name="Carrere S."/>
            <person name="Mayjonade B."/>
            <person name="Legrand L."/>
            <person name="Gill N."/>
            <person name="Kane N.C."/>
            <person name="Bowers J.E."/>
            <person name="Hubner S."/>
            <person name="Bellec A."/>
            <person name="Berard A."/>
            <person name="Berges H."/>
            <person name="Blanchet N."/>
            <person name="Boniface M.C."/>
            <person name="Brunel D."/>
            <person name="Catrice O."/>
            <person name="Chaidir N."/>
            <person name="Claudel C."/>
            <person name="Donnadieu C."/>
            <person name="Faraut T."/>
            <person name="Fievet G."/>
            <person name="Helmstetter N."/>
            <person name="King M."/>
            <person name="Knapp S.J."/>
            <person name="Lai Z."/>
            <person name="Le Paslier M.C."/>
            <person name="Lippi Y."/>
            <person name="Lorenzon L."/>
            <person name="Mandel J.R."/>
            <person name="Marage G."/>
            <person name="Marchand G."/>
            <person name="Marquand E."/>
            <person name="Bret-Mestries E."/>
            <person name="Morien E."/>
            <person name="Nambeesan S."/>
            <person name="Nguyen T."/>
            <person name="Pegot-Espagnet P."/>
            <person name="Pouilly N."/>
            <person name="Raftis F."/>
            <person name="Sallet E."/>
            <person name="Schiex T."/>
            <person name="Thomas J."/>
            <person name="Vandecasteele C."/>
            <person name="Vares D."/>
            <person name="Vear F."/>
            <person name="Vautrin S."/>
            <person name="Crespi M."/>
            <person name="Mangin B."/>
            <person name="Burke J.M."/>
            <person name="Salse J."/>
            <person name="Munos S."/>
            <person name="Vincourt P."/>
            <person name="Rieseberg L.H."/>
            <person name="Langlade N.B."/>
        </authorList>
    </citation>
    <scope>NUCLEOTIDE SEQUENCE [LARGE SCALE GENOMIC DNA]</scope>
    <source>
        <strain evidence="9">cv. SF193</strain>
        <tissue evidence="7">Leaves</tissue>
    </source>
</reference>
<dbReference type="InterPro" id="IPR011598">
    <property type="entry name" value="bHLH_dom"/>
</dbReference>
<keyword evidence="9" id="KW-1185">Reference proteome</keyword>
<comment type="subcellular location">
    <subcellularLocation>
        <location evidence="1">Nucleus</location>
    </subcellularLocation>
</comment>
<dbReference type="GO" id="GO:0000977">
    <property type="term" value="F:RNA polymerase II transcription regulatory region sequence-specific DNA binding"/>
    <property type="evidence" value="ECO:0000318"/>
    <property type="project" value="GO_Central"/>
</dbReference>
<dbReference type="InterPro" id="IPR015660">
    <property type="entry name" value="MASH1/Ascl1a-like"/>
</dbReference>
<name>A0A251TLH1_HELAN</name>
<evidence type="ECO:0000256" key="3">
    <source>
        <dbReference type="ARBA" id="ARBA00023125"/>
    </source>
</evidence>
<evidence type="ECO:0000256" key="5">
    <source>
        <dbReference type="ARBA" id="ARBA00023242"/>
    </source>
</evidence>
<evidence type="ECO:0000313" key="7">
    <source>
        <dbReference type="EMBL" id="KAF5821250.1"/>
    </source>
</evidence>
<gene>
    <name evidence="8" type="ORF">HannXRQ_Chr10g0298681</name>
    <name evidence="7" type="ORF">HanXRQr2_Chr01g0011681</name>
</gene>
<evidence type="ECO:0000313" key="9">
    <source>
        <dbReference type="Proteomes" id="UP000215914"/>
    </source>
</evidence>
<dbReference type="SUPFAM" id="SSF47459">
    <property type="entry name" value="HLH, helix-loop-helix DNA-binding domain"/>
    <property type="match status" value="1"/>
</dbReference>
<keyword evidence="2" id="KW-0805">Transcription regulation</keyword>
<keyword evidence="3" id="KW-0238">DNA-binding</keyword>
<dbReference type="GO" id="GO:0000981">
    <property type="term" value="F:DNA-binding transcription factor activity, RNA polymerase II-specific"/>
    <property type="evidence" value="ECO:0000318"/>
    <property type="project" value="GO_Central"/>
</dbReference>
<dbReference type="SMR" id="A0A251TLH1"/>
<dbReference type="Gene3D" id="4.10.280.10">
    <property type="entry name" value="Helix-loop-helix DNA-binding domain"/>
    <property type="match status" value="1"/>
</dbReference>
<dbReference type="PROSITE" id="PS50888">
    <property type="entry name" value="BHLH"/>
    <property type="match status" value="1"/>
</dbReference>
<dbReference type="Proteomes" id="UP000215914">
    <property type="component" value="Chromosome 10"/>
</dbReference>
<evidence type="ECO:0000259" key="6">
    <source>
        <dbReference type="PROSITE" id="PS50888"/>
    </source>
</evidence>
<dbReference type="PANTHER" id="PTHR13935">
    <property type="entry name" value="ACHAETE-SCUTE TRANSCRIPTION FACTOR-RELATED"/>
    <property type="match status" value="1"/>
</dbReference>
<dbReference type="GO" id="GO:0090575">
    <property type="term" value="C:RNA polymerase II transcription regulator complex"/>
    <property type="evidence" value="ECO:0000318"/>
    <property type="project" value="GO_Central"/>
</dbReference>
<dbReference type="GO" id="GO:0046983">
    <property type="term" value="F:protein dimerization activity"/>
    <property type="evidence" value="ECO:0007669"/>
    <property type="project" value="InterPro"/>
</dbReference>
<feature type="domain" description="BHLH" evidence="6">
    <location>
        <begin position="75"/>
        <end position="128"/>
    </location>
</feature>
<organism evidence="8 9">
    <name type="scientific">Helianthus annuus</name>
    <name type="common">Common sunflower</name>
    <dbReference type="NCBI Taxonomy" id="4232"/>
    <lineage>
        <taxon>Eukaryota</taxon>
        <taxon>Viridiplantae</taxon>
        <taxon>Streptophyta</taxon>
        <taxon>Embryophyta</taxon>
        <taxon>Tracheophyta</taxon>
        <taxon>Spermatophyta</taxon>
        <taxon>Magnoliopsida</taxon>
        <taxon>eudicotyledons</taxon>
        <taxon>Gunneridae</taxon>
        <taxon>Pentapetalae</taxon>
        <taxon>asterids</taxon>
        <taxon>campanulids</taxon>
        <taxon>Asterales</taxon>
        <taxon>Asteraceae</taxon>
        <taxon>Asteroideae</taxon>
        <taxon>Heliantheae alliance</taxon>
        <taxon>Heliantheae</taxon>
        <taxon>Helianthus</taxon>
    </lineage>
</organism>
<proteinExistence type="predicted"/>